<dbReference type="RefSeq" id="XP_004344926.1">
    <property type="nucleotide sequence ID" value="XM_004344876.1"/>
</dbReference>
<evidence type="ECO:0000256" key="1">
    <source>
        <dbReference type="ARBA" id="ARBA00006734"/>
    </source>
</evidence>
<comment type="function">
    <text evidence="6">Catalyzes the transfer of a geranyl-geranyl moiety from geranyl-geranyl pyrophosphate to cysteines occuring in specific C-terminal amino acid sequences.</text>
</comment>
<proteinExistence type="inferred from homology"/>
<dbReference type="PROSITE" id="PS51147">
    <property type="entry name" value="PFTA"/>
    <property type="match status" value="2"/>
</dbReference>
<dbReference type="EMBL" id="KB007908">
    <property type="protein sequence ID" value="ELR21183.1"/>
    <property type="molecule type" value="Genomic_DNA"/>
</dbReference>
<comment type="catalytic activity">
    <reaction evidence="5 6">
        <text>geranylgeranyl diphosphate + L-cysteinyl-[protein] = S-geranylgeranyl-L-cysteinyl-[protein] + diphosphate</text>
        <dbReference type="Rhea" id="RHEA:21240"/>
        <dbReference type="Rhea" id="RHEA-COMP:10131"/>
        <dbReference type="Rhea" id="RHEA-COMP:11537"/>
        <dbReference type="ChEBI" id="CHEBI:29950"/>
        <dbReference type="ChEBI" id="CHEBI:33019"/>
        <dbReference type="ChEBI" id="CHEBI:57533"/>
        <dbReference type="ChEBI" id="CHEBI:86021"/>
        <dbReference type="EC" id="2.5.1.60"/>
    </reaction>
</comment>
<dbReference type="PANTHER" id="PTHR11129">
    <property type="entry name" value="PROTEIN FARNESYLTRANSFERASE ALPHA SUBUNIT/RAB GERANYLGERANYL TRANSFERASE ALPHA SUBUNIT"/>
    <property type="match status" value="1"/>
</dbReference>
<dbReference type="GO" id="GO:0097354">
    <property type="term" value="P:prenylation"/>
    <property type="evidence" value="ECO:0007669"/>
    <property type="project" value="UniProtKB-UniRule"/>
</dbReference>
<feature type="region of interest" description="Disordered" evidence="7">
    <location>
        <begin position="95"/>
        <end position="187"/>
    </location>
</feature>
<evidence type="ECO:0000313" key="8">
    <source>
        <dbReference type="EMBL" id="ELR21183.1"/>
    </source>
</evidence>
<gene>
    <name evidence="8" type="ORF">ACA1_285220</name>
</gene>
<dbReference type="Gene3D" id="1.25.40.120">
    <property type="entry name" value="Protein prenylyltransferase"/>
    <property type="match status" value="2"/>
</dbReference>
<name>L8H8X1_ACACF</name>
<evidence type="ECO:0000256" key="5">
    <source>
        <dbReference type="ARBA" id="ARBA00047658"/>
    </source>
</evidence>
<dbReference type="EC" id="2.5.1.60" evidence="6"/>
<feature type="compositionally biased region" description="Basic and acidic residues" evidence="7">
    <location>
        <begin position="169"/>
        <end position="187"/>
    </location>
</feature>
<dbReference type="SUPFAM" id="SSF48439">
    <property type="entry name" value="Protein prenylyltransferase"/>
    <property type="match status" value="1"/>
</dbReference>
<dbReference type="InterPro" id="IPR002088">
    <property type="entry name" value="Prenyl_trans_a"/>
</dbReference>
<keyword evidence="2 6" id="KW-0637">Prenyltransferase</keyword>
<feature type="compositionally biased region" description="Basic and acidic residues" evidence="7">
    <location>
        <begin position="107"/>
        <end position="141"/>
    </location>
</feature>
<keyword evidence="9" id="KW-1185">Reference proteome</keyword>
<dbReference type="Proteomes" id="UP000011083">
    <property type="component" value="Unassembled WGS sequence"/>
</dbReference>
<sequence length="381" mass="44231">MSMHGMTKEEYLASRTEENLAKRKALGLEWKEKFARLTQMKKDSEFTDEGLRLTERLLDFNSDCYTIWNFRRLILLSKIREANEEQARLAIEAAEQHHNQQQQHEQQPPHEEEPASELVEEKKDEGTKEEQATTEETKTESGEQAQNENEAKSKEQSEEGQQPETVEEQTPKAEGEGEEEKKELTEEEKKALLDEKLRQIEEAKVKRLCTLFERELDAITSPAIKRNPKHLQSFVPASTPPAAEGDKPATQTTKDMQYFWKKELGLCELFLRLDGRNFHCWNYRSFITEKAGVTLQQELAFTEQKIGEGGQFFFASAGGKNSFSNYSAWHLRSKVLGQLWDDMLANHKDEEYWQSVDEEFRLLEQSLVMHDGESPWHAQRA</sequence>
<keyword evidence="4" id="KW-0677">Repeat</keyword>
<dbReference type="STRING" id="1257118.L8H8X1"/>
<dbReference type="GO" id="GO:0004663">
    <property type="term" value="F:Rab geranylgeranyltransferase activity"/>
    <property type="evidence" value="ECO:0007669"/>
    <property type="project" value="UniProtKB-UniRule"/>
</dbReference>
<evidence type="ECO:0000256" key="3">
    <source>
        <dbReference type="ARBA" id="ARBA00022679"/>
    </source>
</evidence>
<dbReference type="OrthoDB" id="1658at2759"/>
<evidence type="ECO:0000256" key="4">
    <source>
        <dbReference type="ARBA" id="ARBA00022737"/>
    </source>
</evidence>
<evidence type="ECO:0000313" key="9">
    <source>
        <dbReference type="Proteomes" id="UP000011083"/>
    </source>
</evidence>
<organism evidence="8 9">
    <name type="scientific">Acanthamoeba castellanii (strain ATCC 30010 / Neff)</name>
    <dbReference type="NCBI Taxonomy" id="1257118"/>
    <lineage>
        <taxon>Eukaryota</taxon>
        <taxon>Amoebozoa</taxon>
        <taxon>Discosea</taxon>
        <taxon>Longamoebia</taxon>
        <taxon>Centramoebida</taxon>
        <taxon>Acanthamoebidae</taxon>
        <taxon>Acanthamoeba</taxon>
    </lineage>
</organism>
<reference evidence="8 9" key="1">
    <citation type="journal article" date="2013" name="Genome Biol.">
        <title>Genome of Acanthamoeba castellanii highlights extensive lateral gene transfer and early evolution of tyrosine kinase signaling.</title>
        <authorList>
            <person name="Clarke M."/>
            <person name="Lohan A.J."/>
            <person name="Liu B."/>
            <person name="Lagkouvardos I."/>
            <person name="Roy S."/>
            <person name="Zafar N."/>
            <person name="Bertelli C."/>
            <person name="Schilde C."/>
            <person name="Kianianmomeni A."/>
            <person name="Burglin T.R."/>
            <person name="Frech C."/>
            <person name="Turcotte B."/>
            <person name="Kopec K.O."/>
            <person name="Synnott J.M."/>
            <person name="Choo C."/>
            <person name="Paponov I."/>
            <person name="Finkler A."/>
            <person name="Soon Heng Tan C."/>
            <person name="Hutchins A.P."/>
            <person name="Weinmeier T."/>
            <person name="Rattei T."/>
            <person name="Chu J.S."/>
            <person name="Gimenez G."/>
            <person name="Irimia M."/>
            <person name="Rigden D.J."/>
            <person name="Fitzpatrick D.A."/>
            <person name="Lorenzo-Morales J."/>
            <person name="Bateman A."/>
            <person name="Chiu C.H."/>
            <person name="Tang P."/>
            <person name="Hegemann P."/>
            <person name="Fromm H."/>
            <person name="Raoult D."/>
            <person name="Greub G."/>
            <person name="Miranda-Saavedra D."/>
            <person name="Chen N."/>
            <person name="Nash P."/>
            <person name="Ginger M.L."/>
            <person name="Horn M."/>
            <person name="Schaap P."/>
            <person name="Caler L."/>
            <person name="Loftus B."/>
        </authorList>
    </citation>
    <scope>NUCLEOTIDE SEQUENCE [LARGE SCALE GENOMIC DNA]</scope>
    <source>
        <strain evidence="8 9">Neff</strain>
    </source>
</reference>
<comment type="similarity">
    <text evidence="1 6">Belongs to the protein prenyltransferase subunit alpha family.</text>
</comment>
<dbReference type="GO" id="GO:0005968">
    <property type="term" value="C:Rab-protein geranylgeranyltransferase complex"/>
    <property type="evidence" value="ECO:0007669"/>
    <property type="project" value="TreeGrafter"/>
</dbReference>
<protein>
    <recommendedName>
        <fullName evidence="6">Geranylgeranyl transferase type-2 subunit alpha</fullName>
        <ecNumber evidence="6">2.5.1.60</ecNumber>
    </recommendedName>
    <alternativeName>
        <fullName evidence="6">Geranylgeranyl transferase type II subunit alpha</fullName>
    </alternativeName>
</protein>
<dbReference type="GeneID" id="14922063"/>
<keyword evidence="3 6" id="KW-0808">Transferase</keyword>
<dbReference type="VEuPathDB" id="AmoebaDB:ACA1_285220"/>
<dbReference type="KEGG" id="acan:ACA1_285220"/>
<dbReference type="Pfam" id="PF01239">
    <property type="entry name" value="PPTA"/>
    <property type="match status" value="2"/>
</dbReference>
<dbReference type="PANTHER" id="PTHR11129:SF2">
    <property type="entry name" value="GERANYLGERANYL TRANSFERASE TYPE-2 SUBUNIT ALPHA"/>
    <property type="match status" value="1"/>
</dbReference>
<evidence type="ECO:0000256" key="7">
    <source>
        <dbReference type="SAM" id="MobiDB-lite"/>
    </source>
</evidence>
<accession>L8H8X1</accession>
<evidence type="ECO:0000256" key="6">
    <source>
        <dbReference type="RuleBase" id="RU367120"/>
    </source>
</evidence>
<dbReference type="AlphaFoldDB" id="L8H8X1"/>
<evidence type="ECO:0000256" key="2">
    <source>
        <dbReference type="ARBA" id="ARBA00022602"/>
    </source>
</evidence>